<dbReference type="KEGG" id="lse:F1C12_11640"/>
<dbReference type="InterPro" id="IPR011991">
    <property type="entry name" value="ArsR-like_HTH"/>
</dbReference>
<dbReference type="SUPFAM" id="SSF100950">
    <property type="entry name" value="NagB/RpiA/CoA transferase-like"/>
    <property type="match status" value="1"/>
</dbReference>
<evidence type="ECO:0000259" key="4">
    <source>
        <dbReference type="PROSITE" id="PS51000"/>
    </source>
</evidence>
<reference evidence="6" key="1">
    <citation type="submission" date="2019-09" db="EMBL/GenBank/DDBJ databases">
        <title>Antimicrobial potential of Antarctic Bacteria.</title>
        <authorList>
            <person name="Benaud N."/>
            <person name="Edwards R.J."/>
            <person name="Ferrari B.C."/>
        </authorList>
    </citation>
    <scope>NUCLEOTIDE SEQUENCE [LARGE SCALE GENOMIC DNA]</scope>
    <source>
        <strain evidence="6">INR9</strain>
    </source>
</reference>
<dbReference type="InterPro" id="IPR001034">
    <property type="entry name" value="DeoR_HTH"/>
</dbReference>
<proteinExistence type="predicted"/>
<dbReference type="SMART" id="SM00420">
    <property type="entry name" value="HTH_DEOR"/>
    <property type="match status" value="1"/>
</dbReference>
<dbReference type="AlphaFoldDB" id="A0A7G6YB46"/>
<evidence type="ECO:0000256" key="3">
    <source>
        <dbReference type="ARBA" id="ARBA00023163"/>
    </source>
</evidence>
<dbReference type="GO" id="GO:0003700">
    <property type="term" value="F:DNA-binding transcription factor activity"/>
    <property type="evidence" value="ECO:0007669"/>
    <property type="project" value="InterPro"/>
</dbReference>
<dbReference type="PANTHER" id="PTHR30363:SF44">
    <property type="entry name" value="AGA OPERON TRANSCRIPTIONAL REPRESSOR-RELATED"/>
    <property type="match status" value="1"/>
</dbReference>
<dbReference type="Gene3D" id="3.40.50.1360">
    <property type="match status" value="1"/>
</dbReference>
<accession>A0A7G6YB46</accession>
<sequence length="257" mass="27173">MIVSERRQRILNELRASGTASVPELAETLGVSPSTIRRDLEILDRNGELTRSYGGAVLRSGMTVQEGTESPETPYDDSADIDLKVRLAKAALAYVQDGSVVLLDIGTTTPFLARMLRGRDITVVTSNLAVFDELRNDSAVRVVLLGGVLRRNMRTLVGSLTVASLQQITADVMFLSCTGVRAGGAIVDDMAVETPLKQAMIAASDKVVLLASEAKFPGTGALRVCALSDVDVLVTTDGAPVEAIELCRASGGEVVIA</sequence>
<dbReference type="EMBL" id="CP043641">
    <property type="protein sequence ID" value="QNE35711.1"/>
    <property type="molecule type" value="Genomic_DNA"/>
</dbReference>
<dbReference type="PROSITE" id="PS00894">
    <property type="entry name" value="HTH_DEOR_1"/>
    <property type="match status" value="1"/>
</dbReference>
<keyword evidence="1" id="KW-0805">Transcription regulation</keyword>
<gene>
    <name evidence="5" type="ORF">F1C12_11640</name>
</gene>
<dbReference type="InterPro" id="IPR037171">
    <property type="entry name" value="NagB/RpiA_transferase-like"/>
</dbReference>
<keyword evidence="3" id="KW-0804">Transcription</keyword>
<dbReference type="PANTHER" id="PTHR30363">
    <property type="entry name" value="HTH-TYPE TRANSCRIPTIONAL REGULATOR SRLR-RELATED"/>
    <property type="match status" value="1"/>
</dbReference>
<dbReference type="Gene3D" id="1.10.10.10">
    <property type="entry name" value="Winged helix-like DNA-binding domain superfamily/Winged helix DNA-binding domain"/>
    <property type="match status" value="1"/>
</dbReference>
<dbReference type="GO" id="GO:0003677">
    <property type="term" value="F:DNA binding"/>
    <property type="evidence" value="ECO:0007669"/>
    <property type="project" value="UniProtKB-KW"/>
</dbReference>
<dbReference type="PROSITE" id="PS51000">
    <property type="entry name" value="HTH_DEOR_2"/>
    <property type="match status" value="1"/>
</dbReference>
<evidence type="ECO:0000256" key="1">
    <source>
        <dbReference type="ARBA" id="ARBA00023015"/>
    </source>
</evidence>
<name>A0A7G6YB46_9MICO</name>
<dbReference type="InterPro" id="IPR050313">
    <property type="entry name" value="Carb_Metab_HTH_regulators"/>
</dbReference>
<dbReference type="CDD" id="cd00090">
    <property type="entry name" value="HTH_ARSR"/>
    <property type="match status" value="1"/>
</dbReference>
<dbReference type="Pfam" id="PF00455">
    <property type="entry name" value="DeoRC"/>
    <property type="match status" value="1"/>
</dbReference>
<protein>
    <submittedName>
        <fullName evidence="5">DeoR/GlpR transcriptional regulator</fullName>
    </submittedName>
</protein>
<dbReference type="PRINTS" id="PR00037">
    <property type="entry name" value="HTHLACR"/>
</dbReference>
<dbReference type="InterPro" id="IPR018356">
    <property type="entry name" value="Tscrpt_reg_HTH_DeoR_CS"/>
</dbReference>
<dbReference type="Pfam" id="PF08220">
    <property type="entry name" value="HTH_DeoR"/>
    <property type="match status" value="1"/>
</dbReference>
<evidence type="ECO:0000313" key="6">
    <source>
        <dbReference type="Proteomes" id="UP000515511"/>
    </source>
</evidence>
<dbReference type="InterPro" id="IPR036388">
    <property type="entry name" value="WH-like_DNA-bd_sf"/>
</dbReference>
<dbReference type="RefSeq" id="WP_185275176.1">
    <property type="nucleotide sequence ID" value="NZ_CP043641.1"/>
</dbReference>
<evidence type="ECO:0000256" key="2">
    <source>
        <dbReference type="ARBA" id="ARBA00023125"/>
    </source>
</evidence>
<feature type="domain" description="HTH deoR-type" evidence="4">
    <location>
        <begin position="3"/>
        <end position="58"/>
    </location>
</feature>
<dbReference type="InterPro" id="IPR036390">
    <property type="entry name" value="WH_DNA-bd_sf"/>
</dbReference>
<dbReference type="InterPro" id="IPR014036">
    <property type="entry name" value="DeoR-like_C"/>
</dbReference>
<keyword evidence="2" id="KW-0238">DNA-binding</keyword>
<evidence type="ECO:0000313" key="5">
    <source>
        <dbReference type="EMBL" id="QNE35711.1"/>
    </source>
</evidence>
<dbReference type="SMART" id="SM01134">
    <property type="entry name" value="DeoRC"/>
    <property type="match status" value="1"/>
</dbReference>
<dbReference type="Proteomes" id="UP000515511">
    <property type="component" value="Chromosome"/>
</dbReference>
<dbReference type="SUPFAM" id="SSF46785">
    <property type="entry name" value="Winged helix' DNA-binding domain"/>
    <property type="match status" value="1"/>
</dbReference>
<organism evidence="5 6">
    <name type="scientific">Leifsonia shinshuensis</name>
    <dbReference type="NCBI Taxonomy" id="150026"/>
    <lineage>
        <taxon>Bacteria</taxon>
        <taxon>Bacillati</taxon>
        <taxon>Actinomycetota</taxon>
        <taxon>Actinomycetes</taxon>
        <taxon>Micrococcales</taxon>
        <taxon>Microbacteriaceae</taxon>
        <taxon>Leifsonia</taxon>
    </lineage>
</organism>